<evidence type="ECO:0000256" key="5">
    <source>
        <dbReference type="ARBA" id="ARBA00022723"/>
    </source>
</evidence>
<feature type="compositionally biased region" description="Gly residues" evidence="13">
    <location>
        <begin position="224"/>
        <end position="235"/>
    </location>
</feature>
<dbReference type="GO" id="GO:0006260">
    <property type="term" value="P:DNA replication"/>
    <property type="evidence" value="ECO:0007669"/>
    <property type="project" value="UniProtKB-KW"/>
</dbReference>
<evidence type="ECO:0000313" key="16">
    <source>
        <dbReference type="Proteomes" id="UP001445335"/>
    </source>
</evidence>
<comment type="catalytic activity">
    <reaction evidence="10">
        <text>8-oxo-dGTP + H2O = 8-oxo-dGMP + diphosphate + H(+)</text>
        <dbReference type="Rhea" id="RHEA:31575"/>
        <dbReference type="ChEBI" id="CHEBI:15377"/>
        <dbReference type="ChEBI" id="CHEBI:15378"/>
        <dbReference type="ChEBI" id="CHEBI:33019"/>
        <dbReference type="ChEBI" id="CHEBI:63224"/>
        <dbReference type="ChEBI" id="CHEBI:77896"/>
        <dbReference type="EC" id="3.6.1.55"/>
    </reaction>
</comment>
<dbReference type="EMBL" id="JALJOU010000004">
    <property type="protein sequence ID" value="KAK9844051.1"/>
    <property type="molecule type" value="Genomic_DNA"/>
</dbReference>
<dbReference type="GO" id="GO:0046872">
    <property type="term" value="F:metal ion binding"/>
    <property type="evidence" value="ECO:0007669"/>
    <property type="project" value="UniProtKB-KW"/>
</dbReference>
<dbReference type="PROSITE" id="PS00893">
    <property type="entry name" value="NUDIX_BOX"/>
    <property type="match status" value="1"/>
</dbReference>
<evidence type="ECO:0000256" key="11">
    <source>
        <dbReference type="ARBA" id="ARBA00038905"/>
    </source>
</evidence>
<evidence type="ECO:0000259" key="14">
    <source>
        <dbReference type="PROSITE" id="PS51462"/>
    </source>
</evidence>
<keyword evidence="5" id="KW-0479">Metal-binding</keyword>
<comment type="caution">
    <text evidence="15">The sequence shown here is derived from an EMBL/GenBank/DDBJ whole genome shotgun (WGS) entry which is preliminary data.</text>
</comment>
<comment type="similarity">
    <text evidence="2 12">Belongs to the Nudix hydrolase family.</text>
</comment>
<feature type="region of interest" description="Disordered" evidence="13">
    <location>
        <begin position="50"/>
        <end position="70"/>
    </location>
</feature>
<feature type="compositionally biased region" description="Low complexity" evidence="13">
    <location>
        <begin position="59"/>
        <end position="70"/>
    </location>
</feature>
<feature type="region of interest" description="Disordered" evidence="13">
    <location>
        <begin position="199"/>
        <end position="245"/>
    </location>
</feature>
<keyword evidence="9" id="KW-0234">DNA repair</keyword>
<gene>
    <name evidence="15" type="ORF">WJX81_003014</name>
</gene>
<evidence type="ECO:0000256" key="6">
    <source>
        <dbReference type="ARBA" id="ARBA00022763"/>
    </source>
</evidence>
<proteinExistence type="inferred from homology"/>
<dbReference type="Gene3D" id="3.90.79.10">
    <property type="entry name" value="Nucleoside Triphosphate Pyrophosphohydrolase"/>
    <property type="match status" value="1"/>
</dbReference>
<reference evidence="15 16" key="1">
    <citation type="journal article" date="2024" name="Nat. Commun.">
        <title>Phylogenomics reveals the evolutionary origins of lichenization in chlorophyte algae.</title>
        <authorList>
            <person name="Puginier C."/>
            <person name="Libourel C."/>
            <person name="Otte J."/>
            <person name="Skaloud P."/>
            <person name="Haon M."/>
            <person name="Grisel S."/>
            <person name="Petersen M."/>
            <person name="Berrin J.G."/>
            <person name="Delaux P.M."/>
            <person name="Dal Grande F."/>
            <person name="Keller J."/>
        </authorList>
    </citation>
    <scope>NUCLEOTIDE SEQUENCE [LARGE SCALE GENOMIC DNA]</scope>
    <source>
        <strain evidence="15 16">SAG 245.80</strain>
    </source>
</reference>
<protein>
    <recommendedName>
        <fullName evidence="11">8-oxo-dGTP diphosphatase</fullName>
        <ecNumber evidence="11">3.6.1.55</ecNumber>
    </recommendedName>
</protein>
<dbReference type="InterPro" id="IPR020476">
    <property type="entry name" value="Nudix_hydrolase"/>
</dbReference>
<evidence type="ECO:0000256" key="10">
    <source>
        <dbReference type="ARBA" id="ARBA00035861"/>
    </source>
</evidence>
<feature type="domain" description="Nudix hydrolase" evidence="14">
    <location>
        <begin position="1"/>
        <end position="136"/>
    </location>
</feature>
<dbReference type="InterPro" id="IPR020084">
    <property type="entry name" value="NUDIX_hydrolase_CS"/>
</dbReference>
<dbReference type="AlphaFoldDB" id="A0AAW1SD40"/>
<feature type="compositionally biased region" description="Low complexity" evidence="13">
    <location>
        <begin position="209"/>
        <end position="219"/>
    </location>
</feature>
<evidence type="ECO:0000256" key="7">
    <source>
        <dbReference type="ARBA" id="ARBA00022801"/>
    </source>
</evidence>
<dbReference type="GO" id="GO:0035539">
    <property type="term" value="F:8-oxo-7,8-dihydrodeoxyguanosine triphosphate pyrophosphatase activity"/>
    <property type="evidence" value="ECO:0007669"/>
    <property type="project" value="UniProtKB-EC"/>
</dbReference>
<evidence type="ECO:0000313" key="15">
    <source>
        <dbReference type="EMBL" id="KAK9844051.1"/>
    </source>
</evidence>
<dbReference type="Pfam" id="PF00293">
    <property type="entry name" value="NUDIX"/>
    <property type="match status" value="1"/>
</dbReference>
<name>A0AAW1SD40_9CHLO</name>
<sequence>MAGGWEFPGGKVHAGETPEAALVRELHEELGIQVQEKDCLPLTFASHADQPAMAKPEASSSSGSNFSSDDSQACLDGIERAVKYIRHLKLVVEDKETALVVEQGLRQDAERRLTLQARSAVKAVNHNQLLAQQTAKLQHALRETGLENERLRQDAARARAGFKAAEAKLEEALVARRRQPGQPDAVADALSISLRELRALEPAPPPQPAALRPATPRPRAYSHCGGGGGGGGNGGDSAERLAAAGKTAEAGWRKLMSGGAKAPVKPALTKAAAAKAAADAAAAGVAKPAERPGIGRHGISASSLFGLRASLR</sequence>
<dbReference type="PANTHER" id="PTHR47707:SF1">
    <property type="entry name" value="NUDIX HYDROLASE FAMILY PROTEIN"/>
    <property type="match status" value="1"/>
</dbReference>
<evidence type="ECO:0000256" key="9">
    <source>
        <dbReference type="ARBA" id="ARBA00023204"/>
    </source>
</evidence>
<dbReference type="Proteomes" id="UP001445335">
    <property type="component" value="Unassembled WGS sequence"/>
</dbReference>
<evidence type="ECO:0000256" key="8">
    <source>
        <dbReference type="ARBA" id="ARBA00022842"/>
    </source>
</evidence>
<dbReference type="GO" id="GO:0008413">
    <property type="term" value="F:8-oxo-7,8-dihydroguanosine triphosphate pyrophosphatase activity"/>
    <property type="evidence" value="ECO:0007669"/>
    <property type="project" value="TreeGrafter"/>
</dbReference>
<dbReference type="GO" id="GO:0044716">
    <property type="term" value="F:8-oxo-GDP phosphatase activity"/>
    <property type="evidence" value="ECO:0007669"/>
    <property type="project" value="TreeGrafter"/>
</dbReference>
<keyword evidence="7 12" id="KW-0378">Hydrolase</keyword>
<evidence type="ECO:0000256" key="12">
    <source>
        <dbReference type="RuleBase" id="RU003476"/>
    </source>
</evidence>
<dbReference type="PROSITE" id="PS51462">
    <property type="entry name" value="NUDIX"/>
    <property type="match status" value="1"/>
</dbReference>
<keyword evidence="4" id="KW-0235">DNA replication</keyword>
<evidence type="ECO:0000256" key="4">
    <source>
        <dbReference type="ARBA" id="ARBA00022705"/>
    </source>
</evidence>
<keyword evidence="8" id="KW-0460">Magnesium</keyword>
<dbReference type="GO" id="GO:0044715">
    <property type="term" value="F:8-oxo-dGDP phosphatase activity"/>
    <property type="evidence" value="ECO:0007669"/>
    <property type="project" value="TreeGrafter"/>
</dbReference>
<comment type="cofactor">
    <cofactor evidence="1">
        <name>Mg(2+)</name>
        <dbReference type="ChEBI" id="CHEBI:18420"/>
    </cofactor>
</comment>
<evidence type="ECO:0000256" key="2">
    <source>
        <dbReference type="ARBA" id="ARBA00005582"/>
    </source>
</evidence>
<dbReference type="GO" id="GO:0006281">
    <property type="term" value="P:DNA repair"/>
    <property type="evidence" value="ECO:0007669"/>
    <property type="project" value="UniProtKB-KW"/>
</dbReference>
<dbReference type="SUPFAM" id="SSF55811">
    <property type="entry name" value="Nudix"/>
    <property type="match status" value="1"/>
</dbReference>
<keyword evidence="6" id="KW-0227">DNA damage</keyword>
<accession>A0AAW1SD40</accession>
<dbReference type="InterPro" id="IPR015797">
    <property type="entry name" value="NUDIX_hydrolase-like_dom_sf"/>
</dbReference>
<evidence type="ECO:0000256" key="3">
    <source>
        <dbReference type="ARBA" id="ARBA00022457"/>
    </source>
</evidence>
<keyword evidence="16" id="KW-1185">Reference proteome</keyword>
<evidence type="ECO:0000256" key="13">
    <source>
        <dbReference type="SAM" id="MobiDB-lite"/>
    </source>
</evidence>
<dbReference type="InterPro" id="IPR000086">
    <property type="entry name" value="NUDIX_hydrolase_dom"/>
</dbReference>
<organism evidence="15 16">
    <name type="scientific">Elliptochloris bilobata</name>
    <dbReference type="NCBI Taxonomy" id="381761"/>
    <lineage>
        <taxon>Eukaryota</taxon>
        <taxon>Viridiplantae</taxon>
        <taxon>Chlorophyta</taxon>
        <taxon>core chlorophytes</taxon>
        <taxon>Trebouxiophyceae</taxon>
        <taxon>Trebouxiophyceae incertae sedis</taxon>
        <taxon>Elliptochloris clade</taxon>
        <taxon>Elliptochloris</taxon>
    </lineage>
</organism>
<evidence type="ECO:0000256" key="1">
    <source>
        <dbReference type="ARBA" id="ARBA00001946"/>
    </source>
</evidence>
<dbReference type="EC" id="3.6.1.55" evidence="11"/>
<dbReference type="PANTHER" id="PTHR47707">
    <property type="entry name" value="8-OXO-DGTP DIPHOSPHATASE"/>
    <property type="match status" value="1"/>
</dbReference>
<keyword evidence="3" id="KW-0515">Mutator protein</keyword>
<dbReference type="PRINTS" id="PR00502">
    <property type="entry name" value="NUDIXFAMILY"/>
</dbReference>
<dbReference type="InterPro" id="IPR047127">
    <property type="entry name" value="MutT-like"/>
</dbReference>